<protein>
    <submittedName>
        <fullName evidence="2">Uncharacterized protein</fullName>
    </submittedName>
</protein>
<gene>
    <name evidence="2" type="ORF">CURHAP_LOCUS6509</name>
</gene>
<sequence length="118" mass="13782">MNVQRTAGGEKERRRCCRKVGGRLKKRACKATRTGGEKEKRCCRRENTERNQGLQRGEEPRSKKVLQKLILKREETIPKVLQKISNNRKIKEETKGQEQSEKKGKVIPLRLKNIRCKV</sequence>
<reference evidence="2 3" key="1">
    <citation type="submission" date="2020-05" db="EMBL/GenBank/DDBJ databases">
        <authorList>
            <person name="Campoy J."/>
            <person name="Schneeberger K."/>
            <person name="Spophaly S."/>
        </authorList>
    </citation>
    <scope>NUCLEOTIDE SEQUENCE [LARGE SCALE GENOMIC DNA]</scope>
    <source>
        <strain evidence="2">PruArmRojPasFocal</strain>
    </source>
</reference>
<proteinExistence type="predicted"/>
<organism evidence="2 3">
    <name type="scientific">Prunus armeniaca</name>
    <name type="common">Apricot</name>
    <name type="synonym">Armeniaca vulgaris</name>
    <dbReference type="NCBI Taxonomy" id="36596"/>
    <lineage>
        <taxon>Eukaryota</taxon>
        <taxon>Viridiplantae</taxon>
        <taxon>Streptophyta</taxon>
        <taxon>Embryophyta</taxon>
        <taxon>Tracheophyta</taxon>
        <taxon>Spermatophyta</taxon>
        <taxon>Magnoliopsida</taxon>
        <taxon>eudicotyledons</taxon>
        <taxon>Gunneridae</taxon>
        <taxon>Pentapetalae</taxon>
        <taxon>rosids</taxon>
        <taxon>fabids</taxon>
        <taxon>Rosales</taxon>
        <taxon>Rosaceae</taxon>
        <taxon>Amygdaloideae</taxon>
        <taxon>Amygdaleae</taxon>
        <taxon>Prunus</taxon>
    </lineage>
</organism>
<dbReference type="EMBL" id="CAEKDK010000001">
    <property type="protein sequence ID" value="CAB4264616.1"/>
    <property type="molecule type" value="Genomic_DNA"/>
</dbReference>
<accession>A0A6J5TKV9</accession>
<evidence type="ECO:0000313" key="3">
    <source>
        <dbReference type="Proteomes" id="UP000507222"/>
    </source>
</evidence>
<feature type="compositionally biased region" description="Basic and acidic residues" evidence="1">
    <location>
        <begin position="35"/>
        <end position="49"/>
    </location>
</feature>
<name>A0A6J5TKV9_PRUAR</name>
<evidence type="ECO:0000256" key="1">
    <source>
        <dbReference type="SAM" id="MobiDB-lite"/>
    </source>
</evidence>
<evidence type="ECO:0000313" key="2">
    <source>
        <dbReference type="EMBL" id="CAB4264616.1"/>
    </source>
</evidence>
<dbReference type="Proteomes" id="UP000507222">
    <property type="component" value="Unassembled WGS sequence"/>
</dbReference>
<feature type="region of interest" description="Disordered" evidence="1">
    <location>
        <begin position="31"/>
        <end position="61"/>
    </location>
</feature>
<dbReference type="AlphaFoldDB" id="A0A6J5TKV9"/>